<dbReference type="Pfam" id="PF13374">
    <property type="entry name" value="TPR_10"/>
    <property type="match status" value="1"/>
</dbReference>
<reference evidence="1" key="2">
    <citation type="journal article" date="2023" name="IMA Fungus">
        <title>Comparative genomic study of the Penicillium genus elucidates a diverse pangenome and 15 lateral gene transfer events.</title>
        <authorList>
            <person name="Petersen C."/>
            <person name="Sorensen T."/>
            <person name="Nielsen M.R."/>
            <person name="Sondergaard T.E."/>
            <person name="Sorensen J.L."/>
            <person name="Fitzpatrick D.A."/>
            <person name="Frisvad J.C."/>
            <person name="Nielsen K.L."/>
        </authorList>
    </citation>
    <scope>NUCLEOTIDE SEQUENCE</scope>
    <source>
        <strain evidence="1">IBT 17660</strain>
    </source>
</reference>
<accession>A0A9W9WPX5</accession>
<protein>
    <recommendedName>
        <fullName evidence="3">Kinesin light chain</fullName>
    </recommendedName>
</protein>
<keyword evidence="2" id="KW-1185">Reference proteome</keyword>
<dbReference type="Gene3D" id="1.25.40.10">
    <property type="entry name" value="Tetratricopeptide repeat domain"/>
    <property type="match status" value="1"/>
</dbReference>
<dbReference type="PANTHER" id="PTHR46082">
    <property type="entry name" value="ATP/GTP-BINDING PROTEIN-RELATED"/>
    <property type="match status" value="1"/>
</dbReference>
<dbReference type="InterPro" id="IPR053137">
    <property type="entry name" value="NLR-like"/>
</dbReference>
<dbReference type="PANTHER" id="PTHR46082:SF11">
    <property type="entry name" value="AAA+ ATPASE DOMAIN-CONTAINING PROTEIN-RELATED"/>
    <property type="match status" value="1"/>
</dbReference>
<comment type="caution">
    <text evidence="1">The sequence shown here is derived from an EMBL/GenBank/DDBJ whole genome shotgun (WGS) entry which is preliminary data.</text>
</comment>
<dbReference type="AlphaFoldDB" id="A0A9W9WPX5"/>
<dbReference type="InterPro" id="IPR011990">
    <property type="entry name" value="TPR-like_helical_dom_sf"/>
</dbReference>
<organism evidence="1 2">
    <name type="scientific">Penicillium desertorum</name>
    <dbReference type="NCBI Taxonomy" id="1303715"/>
    <lineage>
        <taxon>Eukaryota</taxon>
        <taxon>Fungi</taxon>
        <taxon>Dikarya</taxon>
        <taxon>Ascomycota</taxon>
        <taxon>Pezizomycotina</taxon>
        <taxon>Eurotiomycetes</taxon>
        <taxon>Eurotiomycetidae</taxon>
        <taxon>Eurotiales</taxon>
        <taxon>Aspergillaceae</taxon>
        <taxon>Penicillium</taxon>
    </lineage>
</organism>
<gene>
    <name evidence="1" type="ORF">N7530_008882</name>
</gene>
<evidence type="ECO:0000313" key="1">
    <source>
        <dbReference type="EMBL" id="KAJ5471525.1"/>
    </source>
</evidence>
<dbReference type="Proteomes" id="UP001147760">
    <property type="component" value="Unassembled WGS sequence"/>
</dbReference>
<name>A0A9W9WPX5_9EURO</name>
<evidence type="ECO:0008006" key="3">
    <source>
        <dbReference type="Google" id="ProtNLM"/>
    </source>
</evidence>
<proteinExistence type="predicted"/>
<evidence type="ECO:0000313" key="2">
    <source>
        <dbReference type="Proteomes" id="UP001147760"/>
    </source>
</evidence>
<dbReference type="OrthoDB" id="5986190at2759"/>
<sequence length="98" mass="11467">MANLASTFWNQGQWEESEKLEVQVLETRKRRLGVEHPSMLTTLTNLAFTWKSSGRKTDALNTDLFRQAEKSLWPDHHDTLYNSETLLQWEFEGLNVDV</sequence>
<reference evidence="1" key="1">
    <citation type="submission" date="2022-12" db="EMBL/GenBank/DDBJ databases">
        <authorList>
            <person name="Petersen C."/>
        </authorList>
    </citation>
    <scope>NUCLEOTIDE SEQUENCE</scope>
    <source>
        <strain evidence="1">IBT 17660</strain>
    </source>
</reference>
<dbReference type="SUPFAM" id="SSF48452">
    <property type="entry name" value="TPR-like"/>
    <property type="match status" value="1"/>
</dbReference>
<dbReference type="EMBL" id="JAPWDO010000005">
    <property type="protein sequence ID" value="KAJ5471525.1"/>
    <property type="molecule type" value="Genomic_DNA"/>
</dbReference>